<dbReference type="GO" id="GO:0016757">
    <property type="term" value="F:glycosyltransferase activity"/>
    <property type="evidence" value="ECO:0007669"/>
    <property type="project" value="InterPro"/>
</dbReference>
<comment type="caution">
    <text evidence="3">The sequence shown here is derived from an EMBL/GenBank/DDBJ whole genome shotgun (WGS) entry which is preliminary data.</text>
</comment>
<dbReference type="Pfam" id="PF04577">
    <property type="entry name" value="Glyco_transf_61"/>
    <property type="match status" value="1"/>
</dbReference>
<keyword evidence="4" id="KW-1185">Reference proteome</keyword>
<evidence type="ECO:0000313" key="4">
    <source>
        <dbReference type="Proteomes" id="UP000540568"/>
    </source>
</evidence>
<accession>A0A7W3JBT7</accession>
<feature type="compositionally biased region" description="Low complexity" evidence="1">
    <location>
        <begin position="160"/>
        <end position="176"/>
    </location>
</feature>
<dbReference type="EMBL" id="JACGWV010000002">
    <property type="protein sequence ID" value="MBA8809976.1"/>
    <property type="molecule type" value="Genomic_DNA"/>
</dbReference>
<reference evidence="3 4" key="1">
    <citation type="submission" date="2020-07" db="EMBL/GenBank/DDBJ databases">
        <title>Sequencing the genomes of 1000 actinobacteria strains.</title>
        <authorList>
            <person name="Klenk H.-P."/>
        </authorList>
    </citation>
    <scope>NUCLEOTIDE SEQUENCE [LARGE SCALE GENOMIC DNA]</scope>
    <source>
        <strain evidence="3 4">DSM 44121</strain>
    </source>
</reference>
<feature type="domain" description="Glycosyltransferase 61 catalytic" evidence="2">
    <location>
        <begin position="365"/>
        <end position="545"/>
    </location>
</feature>
<protein>
    <recommendedName>
        <fullName evidence="2">Glycosyltransferase 61 catalytic domain-containing protein</fullName>
    </recommendedName>
</protein>
<name>A0A7W3JBT7_9MICO</name>
<evidence type="ECO:0000256" key="1">
    <source>
        <dbReference type="SAM" id="MobiDB-lite"/>
    </source>
</evidence>
<proteinExistence type="predicted"/>
<feature type="region of interest" description="Disordered" evidence="1">
    <location>
        <begin position="17"/>
        <end position="44"/>
    </location>
</feature>
<dbReference type="AlphaFoldDB" id="A0A7W3JBT7"/>
<evidence type="ECO:0000313" key="3">
    <source>
        <dbReference type="EMBL" id="MBA8809976.1"/>
    </source>
</evidence>
<dbReference type="RefSeq" id="WP_182619150.1">
    <property type="nucleotide sequence ID" value="NZ_BAAATF010000004.1"/>
</dbReference>
<evidence type="ECO:0000259" key="2">
    <source>
        <dbReference type="Pfam" id="PF04577"/>
    </source>
</evidence>
<feature type="region of interest" description="Disordered" evidence="1">
    <location>
        <begin position="158"/>
        <end position="180"/>
    </location>
</feature>
<sequence>MTRSWSGQLRSLVSRARARARGATAAATPAPPEGPRRPPAGTRQPLETVRQAVDPAGVRDLVVICRDRPVLLGRRFQEWYPDARLTVLYDGPQVPAAEHGFGLTRFAHERGILRALASVPPADLIVDTRRARPAAVRSTFRRAFLALADGGRYVARLEPAPDGAAPAPGDSAPNGDSAGDIADDVRELVRRQGLPTSERRKLSSALELGLARALAGVTTEGDLLVLRKKGEHVLKLGVEDTRTALAARGVEPRVIARVPAERHVSASSIWSSDAALAAERLPDAVDVGELTCTVYADVLVAPRQVAVLERLLLPTSYFLPGRSSRRTRGMHYYGSDYSGLLQEGVEPEALPGTFYHLDNQIPGHYGHVITHDLSKLWAWDAALAEHPGLRLLISPPEGADDLPAYTYELLGAYGIGRERVRLITGPVRVERLITATQAFQQPNFLSPAARDVWARVTAGLLPRAGQDPLPERVFVSRRVATRRRCLNGDEVERRFEDAGFVVVYPEDLSLPDQVRLFSAVPVVAGYAGSGLINTVFSAGPATRIVLASKSYWATNEYHIAAMYGGDLHYFWCDPVFPGGPGGSPDDAGTGRFHADYVFDVGRDGPALDALLASLGAAVRQPEQPRPTGR</sequence>
<organism evidence="3 4">
    <name type="scientific">Promicromonospora sukumoe</name>
    <dbReference type="NCBI Taxonomy" id="88382"/>
    <lineage>
        <taxon>Bacteria</taxon>
        <taxon>Bacillati</taxon>
        <taxon>Actinomycetota</taxon>
        <taxon>Actinomycetes</taxon>
        <taxon>Micrococcales</taxon>
        <taxon>Promicromonosporaceae</taxon>
        <taxon>Promicromonospora</taxon>
    </lineage>
</organism>
<dbReference type="InterPro" id="IPR049625">
    <property type="entry name" value="Glyco_transf_61_cat"/>
</dbReference>
<gene>
    <name evidence="3" type="ORF">FHX71_003952</name>
</gene>
<dbReference type="Proteomes" id="UP000540568">
    <property type="component" value="Unassembled WGS sequence"/>
</dbReference>